<evidence type="ECO:0000313" key="3">
    <source>
        <dbReference type="Proteomes" id="UP000321306"/>
    </source>
</evidence>
<dbReference type="EMBL" id="BJXB01000047">
    <property type="protein sequence ID" value="GEM49900.1"/>
    <property type="molecule type" value="Genomic_DNA"/>
</dbReference>
<accession>A0A511NAR3</accession>
<organism evidence="2 3">
    <name type="scientific">Deinococcus cellulosilyticus (strain DSM 18568 / NBRC 106333 / KACC 11606 / 5516J-15)</name>
    <dbReference type="NCBI Taxonomy" id="1223518"/>
    <lineage>
        <taxon>Bacteria</taxon>
        <taxon>Thermotogati</taxon>
        <taxon>Deinococcota</taxon>
        <taxon>Deinococci</taxon>
        <taxon>Deinococcales</taxon>
        <taxon>Deinococcaceae</taxon>
        <taxon>Deinococcus</taxon>
    </lineage>
</organism>
<dbReference type="OrthoDB" id="9796786at2"/>
<dbReference type="RefSeq" id="WP_146891372.1">
    <property type="nucleotide sequence ID" value="NZ_BJXB01000047.1"/>
</dbReference>
<feature type="compositionally biased region" description="Basic and acidic residues" evidence="1">
    <location>
        <begin position="91"/>
        <end position="100"/>
    </location>
</feature>
<proteinExistence type="predicted"/>
<evidence type="ECO:0000313" key="2">
    <source>
        <dbReference type="EMBL" id="GEM49900.1"/>
    </source>
</evidence>
<dbReference type="InterPro" id="IPR010982">
    <property type="entry name" value="Lambda_DNA-bd_dom_sf"/>
</dbReference>
<dbReference type="GO" id="GO:0003677">
    <property type="term" value="F:DNA binding"/>
    <property type="evidence" value="ECO:0007669"/>
    <property type="project" value="InterPro"/>
</dbReference>
<dbReference type="Gene3D" id="1.10.260.40">
    <property type="entry name" value="lambda repressor-like DNA-binding domains"/>
    <property type="match status" value="1"/>
</dbReference>
<reference evidence="2 3" key="1">
    <citation type="submission" date="2019-07" db="EMBL/GenBank/DDBJ databases">
        <title>Whole genome shotgun sequence of Deinococcus cellulosilyticus NBRC 106333.</title>
        <authorList>
            <person name="Hosoyama A."/>
            <person name="Uohara A."/>
            <person name="Ohji S."/>
            <person name="Ichikawa N."/>
        </authorList>
    </citation>
    <scope>NUCLEOTIDE SEQUENCE [LARGE SCALE GENOMIC DNA]</scope>
    <source>
        <strain evidence="2 3">NBRC 106333</strain>
    </source>
</reference>
<gene>
    <name evidence="2" type="ORF">DC3_55350</name>
</gene>
<dbReference type="AlphaFoldDB" id="A0A511NAR3"/>
<protein>
    <recommendedName>
        <fullName evidence="4">HTH cro/C1-type domain-containing protein</fullName>
    </recommendedName>
</protein>
<feature type="region of interest" description="Disordered" evidence="1">
    <location>
        <begin position="81"/>
        <end position="100"/>
    </location>
</feature>
<sequence>MQNPTDARHGPPVSIGQYLTLELTSRQQTLQGFTRQLGCPEDLLQHIMEGQRPLTADLALKIERCWGISMKLLLDLQHEHQQWSAASQTGPERDCSPEVG</sequence>
<dbReference type="Proteomes" id="UP000321306">
    <property type="component" value="Unassembled WGS sequence"/>
</dbReference>
<evidence type="ECO:0000256" key="1">
    <source>
        <dbReference type="SAM" id="MobiDB-lite"/>
    </source>
</evidence>
<comment type="caution">
    <text evidence="2">The sequence shown here is derived from an EMBL/GenBank/DDBJ whole genome shotgun (WGS) entry which is preliminary data.</text>
</comment>
<dbReference type="SUPFAM" id="SSF47413">
    <property type="entry name" value="lambda repressor-like DNA-binding domains"/>
    <property type="match status" value="1"/>
</dbReference>
<keyword evidence="3" id="KW-1185">Reference proteome</keyword>
<evidence type="ECO:0008006" key="4">
    <source>
        <dbReference type="Google" id="ProtNLM"/>
    </source>
</evidence>
<name>A0A511NAR3_DEIC1</name>